<dbReference type="EMBL" id="QSUP01000028">
    <property type="protein sequence ID" value="RGN47448.1"/>
    <property type="molecule type" value="Genomic_DNA"/>
</dbReference>
<accession>A0A3R6A3D5</accession>
<evidence type="ECO:0000313" key="3">
    <source>
        <dbReference type="Proteomes" id="UP000261088"/>
    </source>
</evidence>
<name>A0A3R6A3D5_9BACT</name>
<dbReference type="AlphaFoldDB" id="A0A3R6A3D5"/>
<dbReference type="EMBL" id="WNCR01000001">
    <property type="protein sequence ID" value="MTU28391.1"/>
    <property type="molecule type" value="Genomic_DNA"/>
</dbReference>
<reference evidence="2 3" key="1">
    <citation type="submission" date="2018-08" db="EMBL/GenBank/DDBJ databases">
        <title>A genome reference for cultivated species of the human gut microbiota.</title>
        <authorList>
            <person name="Zou Y."/>
            <person name="Xue W."/>
            <person name="Luo G."/>
        </authorList>
    </citation>
    <scope>NUCLEOTIDE SEQUENCE [LARGE SCALE GENOMIC DNA]</scope>
    <source>
        <strain evidence="2 3">OM05-11AA</strain>
    </source>
</reference>
<protein>
    <submittedName>
        <fullName evidence="1">Uncharacterized protein</fullName>
    </submittedName>
</protein>
<dbReference type="RefSeq" id="WP_005648468.1">
    <property type="nucleotide sequence ID" value="NZ_DAWDXW010000012.1"/>
</dbReference>
<evidence type="ECO:0000313" key="1">
    <source>
        <dbReference type="EMBL" id="MTU28391.1"/>
    </source>
</evidence>
<dbReference type="Proteomes" id="UP000437446">
    <property type="component" value="Unassembled WGS sequence"/>
</dbReference>
<gene>
    <name evidence="2" type="ORF">DXB61_16150</name>
    <name evidence="1" type="ORF">GMD66_03990</name>
</gene>
<comment type="caution">
    <text evidence="1">The sequence shown here is derived from an EMBL/GenBank/DDBJ whole genome shotgun (WGS) entry which is preliminary data.</text>
</comment>
<evidence type="ECO:0000313" key="4">
    <source>
        <dbReference type="Proteomes" id="UP000437446"/>
    </source>
</evidence>
<organism evidence="1 4">
    <name type="scientific">Parabacteroides merdae</name>
    <dbReference type="NCBI Taxonomy" id="46503"/>
    <lineage>
        <taxon>Bacteria</taxon>
        <taxon>Pseudomonadati</taxon>
        <taxon>Bacteroidota</taxon>
        <taxon>Bacteroidia</taxon>
        <taxon>Bacteroidales</taxon>
        <taxon>Tannerellaceae</taxon>
        <taxon>Parabacteroides</taxon>
    </lineage>
</organism>
<sequence>MRRIASHYIYWRQFYRLHYVELNDNGVLAGIFPLEGEIAGTEFYDGILILVPIPALDAGAQENKRCHQDSYSDTSFVIPSQVREQGAFGMLPGEQLADALERQGFAGIAEAGSPVCVLLLGGIPLATAKFGADDSCSDGYIQRL</sequence>
<dbReference type="Proteomes" id="UP000261088">
    <property type="component" value="Unassembled WGS sequence"/>
</dbReference>
<evidence type="ECO:0000313" key="2">
    <source>
        <dbReference type="EMBL" id="RGN47448.1"/>
    </source>
</evidence>
<proteinExistence type="predicted"/>
<reference evidence="1 4" key="2">
    <citation type="journal article" date="2019" name="Nat. Med.">
        <title>A library of human gut bacterial isolates paired with longitudinal multiomics data enables mechanistic microbiome research.</title>
        <authorList>
            <person name="Poyet M."/>
            <person name="Groussin M."/>
            <person name="Gibbons S.M."/>
            <person name="Avila-Pacheco J."/>
            <person name="Jiang X."/>
            <person name="Kearney S.M."/>
            <person name="Perrotta A.R."/>
            <person name="Berdy B."/>
            <person name="Zhao S."/>
            <person name="Lieberman T.D."/>
            <person name="Swanson P.K."/>
            <person name="Smith M."/>
            <person name="Roesemann S."/>
            <person name="Alexander J.E."/>
            <person name="Rich S.A."/>
            <person name="Livny J."/>
            <person name="Vlamakis H."/>
            <person name="Clish C."/>
            <person name="Bullock K."/>
            <person name="Deik A."/>
            <person name="Scott J."/>
            <person name="Pierce K.A."/>
            <person name="Xavier R.J."/>
            <person name="Alm E.J."/>
        </authorList>
    </citation>
    <scope>NUCLEOTIDE SEQUENCE [LARGE SCALE GENOMIC DNA]</scope>
    <source>
        <strain evidence="1 4">BIOML-A25</strain>
    </source>
</reference>